<name>A0ABS3V323_9ACTN</name>
<feature type="transmembrane region" description="Helical" evidence="2">
    <location>
        <begin position="40"/>
        <end position="59"/>
    </location>
</feature>
<comment type="caution">
    <text evidence="3">The sequence shown here is derived from an EMBL/GenBank/DDBJ whole genome shotgun (WGS) entry which is preliminary data.</text>
</comment>
<feature type="transmembrane region" description="Helical" evidence="2">
    <location>
        <begin position="6"/>
        <end position="28"/>
    </location>
</feature>
<dbReference type="EMBL" id="JAGFWR010000001">
    <property type="protein sequence ID" value="MBO4160018.1"/>
    <property type="molecule type" value="Genomic_DNA"/>
</dbReference>
<evidence type="ECO:0000313" key="3">
    <source>
        <dbReference type="EMBL" id="MBO4160018.1"/>
    </source>
</evidence>
<proteinExistence type="predicted"/>
<accession>A0ABS3V323</accession>
<keyword evidence="4" id="KW-1185">Reference proteome</keyword>
<dbReference type="Proteomes" id="UP000671399">
    <property type="component" value="Unassembled WGS sequence"/>
</dbReference>
<keyword evidence="2" id="KW-0472">Membrane</keyword>
<sequence length="120" mass="12539">MSREMWALVVVGGILALATLVGAVLLAVRVIRTRRLLGTLGVGGKVAFYGALIYTILPVDVLPDPIYLDDMGVLAGALIYLGRLAQRRWAAGPPLPGRPGALSDASSSPPGQGRTGRMMS</sequence>
<keyword evidence="2" id="KW-1133">Transmembrane helix</keyword>
<evidence type="ECO:0000256" key="1">
    <source>
        <dbReference type="SAM" id="MobiDB-lite"/>
    </source>
</evidence>
<gene>
    <name evidence="3" type="ORF">JQN83_04240</name>
</gene>
<protein>
    <submittedName>
        <fullName evidence="3">DUF1232 domain-containing protein</fullName>
    </submittedName>
</protein>
<reference evidence="3 4" key="1">
    <citation type="submission" date="2021-03" db="EMBL/GenBank/DDBJ databases">
        <authorList>
            <person name="Lee D.-H."/>
        </authorList>
    </citation>
    <scope>NUCLEOTIDE SEQUENCE [LARGE SCALE GENOMIC DNA]</scope>
    <source>
        <strain evidence="3 4">MMS20-R2-23</strain>
    </source>
</reference>
<evidence type="ECO:0000256" key="2">
    <source>
        <dbReference type="SAM" id="Phobius"/>
    </source>
</evidence>
<organism evidence="3 4">
    <name type="scientific">Micromonospora antibiotica</name>
    <dbReference type="NCBI Taxonomy" id="2807623"/>
    <lineage>
        <taxon>Bacteria</taxon>
        <taxon>Bacillati</taxon>
        <taxon>Actinomycetota</taxon>
        <taxon>Actinomycetes</taxon>
        <taxon>Micromonosporales</taxon>
        <taxon>Micromonosporaceae</taxon>
        <taxon>Micromonospora</taxon>
    </lineage>
</organism>
<feature type="region of interest" description="Disordered" evidence="1">
    <location>
        <begin position="95"/>
        <end position="120"/>
    </location>
</feature>
<dbReference type="RefSeq" id="WP_208565651.1">
    <property type="nucleotide sequence ID" value="NZ_JAGFWR010000001.1"/>
</dbReference>
<evidence type="ECO:0000313" key="4">
    <source>
        <dbReference type="Proteomes" id="UP000671399"/>
    </source>
</evidence>
<keyword evidence="2" id="KW-0812">Transmembrane</keyword>